<dbReference type="Gene3D" id="3.20.20.70">
    <property type="entry name" value="Aldolase class I"/>
    <property type="match status" value="1"/>
</dbReference>
<evidence type="ECO:0000256" key="5">
    <source>
        <dbReference type="ARBA" id="ARBA00011048"/>
    </source>
</evidence>
<dbReference type="HOGENOM" id="CLU_340364_0_0_12"/>
<evidence type="ECO:0000256" key="15">
    <source>
        <dbReference type="ARBA" id="ARBA00023004"/>
    </source>
</evidence>
<dbReference type="Gene3D" id="3.30.70.20">
    <property type="match status" value="1"/>
</dbReference>
<evidence type="ECO:0000256" key="11">
    <source>
        <dbReference type="ARBA" id="ARBA00022741"/>
    </source>
</evidence>
<dbReference type="InterPro" id="IPR028261">
    <property type="entry name" value="DPD_II"/>
</dbReference>
<comment type="catalytic activity">
    <reaction evidence="20">
        <text>5,6-dihydrothymine + NAD(+) = thymine + NADH + H(+)</text>
        <dbReference type="Rhea" id="RHEA:28791"/>
        <dbReference type="ChEBI" id="CHEBI:15378"/>
        <dbReference type="ChEBI" id="CHEBI:17821"/>
        <dbReference type="ChEBI" id="CHEBI:27468"/>
        <dbReference type="ChEBI" id="CHEBI:57540"/>
        <dbReference type="ChEBI" id="CHEBI:57945"/>
        <dbReference type="EC" id="1.3.1.1"/>
    </reaction>
</comment>
<evidence type="ECO:0000313" key="27">
    <source>
        <dbReference type="Proteomes" id="UP000002318"/>
    </source>
</evidence>
<comment type="cofactor">
    <cofactor evidence="2">
        <name>[4Fe-4S] cluster</name>
        <dbReference type="ChEBI" id="CHEBI:49883"/>
    </cofactor>
</comment>
<organism evidence="26 27">
    <name type="scientific">Sediminispirochaeta smaragdinae (strain DSM 11293 / JCM 15392 / SEBR 4228)</name>
    <name type="common">Spirochaeta smaragdinae</name>
    <dbReference type="NCBI Taxonomy" id="573413"/>
    <lineage>
        <taxon>Bacteria</taxon>
        <taxon>Pseudomonadati</taxon>
        <taxon>Spirochaetota</taxon>
        <taxon>Spirochaetia</taxon>
        <taxon>Spirochaetales</taxon>
        <taxon>Spirochaetaceae</taxon>
        <taxon>Sediminispirochaeta</taxon>
    </lineage>
</organism>
<keyword evidence="12" id="KW-0274">FAD</keyword>
<dbReference type="eggNOG" id="COG0493">
    <property type="taxonomic scope" value="Bacteria"/>
</dbReference>
<dbReference type="PANTHER" id="PTHR43073">
    <property type="entry name" value="DIHYDROPYRIMIDINE DEHYDROGENASE [NADP(+)]"/>
    <property type="match status" value="1"/>
</dbReference>
<evidence type="ECO:0000256" key="7">
    <source>
        <dbReference type="ARBA" id="ARBA00022630"/>
    </source>
</evidence>
<evidence type="ECO:0000256" key="18">
    <source>
        <dbReference type="ARBA" id="ARBA00030119"/>
    </source>
</evidence>
<keyword evidence="15" id="KW-0408">Iron</keyword>
<feature type="domain" description="4Fe-4S ferredoxin-type" evidence="25">
    <location>
        <begin position="797"/>
        <end position="826"/>
    </location>
</feature>
<evidence type="ECO:0000256" key="16">
    <source>
        <dbReference type="ARBA" id="ARBA00023014"/>
    </source>
</evidence>
<evidence type="ECO:0000313" key="26">
    <source>
        <dbReference type="EMBL" id="ADK79536.1"/>
    </source>
</evidence>
<comment type="subunit">
    <text evidence="23">Heterotetramer of 2 PreA and 2 PreT subunits.</text>
</comment>
<evidence type="ECO:0000256" key="6">
    <source>
        <dbReference type="ARBA" id="ARBA00022485"/>
    </source>
</evidence>
<dbReference type="GO" id="GO:0006212">
    <property type="term" value="P:uracil catabolic process"/>
    <property type="evidence" value="ECO:0007669"/>
    <property type="project" value="TreeGrafter"/>
</dbReference>
<dbReference type="GO" id="GO:0004159">
    <property type="term" value="F:dihydropyrimidine dehydrogenase (NAD+) activity"/>
    <property type="evidence" value="ECO:0007669"/>
    <property type="project" value="UniProtKB-EC"/>
</dbReference>
<feature type="domain" description="4Fe-4S ferredoxin-type" evidence="25">
    <location>
        <begin position="777"/>
        <end position="795"/>
    </location>
</feature>
<dbReference type="SUPFAM" id="SSF51971">
    <property type="entry name" value="Nucleotide-binding domain"/>
    <property type="match status" value="1"/>
</dbReference>
<keyword evidence="11" id="KW-0547">Nucleotide-binding</keyword>
<dbReference type="EMBL" id="CP002116">
    <property type="protein sequence ID" value="ADK79536.1"/>
    <property type="molecule type" value="Genomic_DNA"/>
</dbReference>
<evidence type="ECO:0000256" key="9">
    <source>
        <dbReference type="ARBA" id="ARBA00022723"/>
    </source>
</evidence>
<name>E1RB06_SEDSS</name>
<comment type="cofactor">
    <cofactor evidence="3">
        <name>FAD</name>
        <dbReference type="ChEBI" id="CHEBI:57692"/>
    </cofactor>
</comment>
<sequence>MINIKELKGADISCELCGIRMQSPFILSSGPLSYAAEGLIEAHKAGAGAVVTKTIRLNAAINPTPHIGIVNEDSLINCEKWADSPPEVWFEREIPMTKAAGAVVIASIGHTLPEAEALVKRAEAAGADMIELVSYTEDTLLPMLVATKERVSIPVICKLSGNWPDPVGTARKCLEKGADAISAIDSLGPTLKIDIQNARPEMNSADGYGWLSGAAMRPVAMRIVSEIARNGCSQLVGIGGIGKAEDAVEYVMAGAQALGICSSLIIHGMDYLNKLCHDLSVLLDQLGYASLAKAKGIALPNFPTAERVAKLEFSYEPYYAKCQAACPAGVDVPLYLDMVRKGNYVQAYETISVTNPFPGICGRVCDHPCEGSCRRSLFDDPLQIRLIKRLAADKTYESFGDKLPLPEMLPKNGKKLAVIGAGPAGLTAAYYLARIGYSVTIFESLPMAGGMLAVGIPEFRLPKNILKLEVDRVIRMGVEIRTGITIGRDLSIEELTQQGYERVLIATGAHGDPAVEIPGMDKEGVVSGVRFLRDLALGRFTSLSGRKVAVIGGGNAAVDAARSALRIGAASVTLLYRREREDMPAYEEEISEAEKEGVRYIFLAGPESIEGNGKAAAFRYTPMSLGEIDESGRRKPVPSGAPSQSIDADFVVIATGQRVDTDFLPPLADSSTGKTKSDGIYAAGDCTSETASVIEAIAAGRRSAQAIHQSLGGAGSVMETKSQHRSYFIEVTDVGSAKEESPMLPVSERLSGFPEVETGLSEDAARREAARCMHCGCINCLRCVAVCPYNARTLDFPIMSVDRELCRNCGACVSVCPTGALTATVVDELAESRI</sequence>
<dbReference type="Pfam" id="PF07992">
    <property type="entry name" value="Pyr_redox_2"/>
    <property type="match status" value="1"/>
</dbReference>
<dbReference type="InterPro" id="IPR017900">
    <property type="entry name" value="4Fe4S_Fe_S_CS"/>
</dbReference>
<keyword evidence="10" id="KW-0677">Repeat</keyword>
<dbReference type="InterPro" id="IPR023753">
    <property type="entry name" value="FAD/NAD-binding_dom"/>
</dbReference>
<dbReference type="GO" id="GO:0051539">
    <property type="term" value="F:4 iron, 4 sulfur cluster binding"/>
    <property type="evidence" value="ECO:0007669"/>
    <property type="project" value="UniProtKB-KW"/>
</dbReference>
<evidence type="ECO:0000256" key="22">
    <source>
        <dbReference type="ARBA" id="ARBA00049578"/>
    </source>
</evidence>
<evidence type="ECO:0000256" key="4">
    <source>
        <dbReference type="ARBA" id="ARBA00010804"/>
    </source>
</evidence>
<dbReference type="InterPro" id="IPR017896">
    <property type="entry name" value="4Fe4S_Fe-S-bd"/>
</dbReference>
<dbReference type="eggNOG" id="COG1145">
    <property type="taxonomic scope" value="Bacteria"/>
</dbReference>
<dbReference type="GO" id="GO:0046872">
    <property type="term" value="F:metal ion binding"/>
    <property type="evidence" value="ECO:0007669"/>
    <property type="project" value="UniProtKB-KW"/>
</dbReference>
<comment type="cofactor">
    <cofactor evidence="1">
        <name>FMN</name>
        <dbReference type="ChEBI" id="CHEBI:58210"/>
    </cofactor>
</comment>
<comment type="similarity">
    <text evidence="5">In the N-terminal section; belongs to the NADH:flavin oxidoreductase/NADH oxidase family.</text>
</comment>
<evidence type="ECO:0000256" key="14">
    <source>
        <dbReference type="ARBA" id="ARBA00023002"/>
    </source>
</evidence>
<evidence type="ECO:0000256" key="23">
    <source>
        <dbReference type="ARBA" id="ARBA00049714"/>
    </source>
</evidence>
<keyword evidence="9" id="KW-0479">Metal-binding</keyword>
<comment type="similarity">
    <text evidence="4">Belongs to the dihydropyrimidine dehydrogenase family.</text>
</comment>
<dbReference type="PANTHER" id="PTHR43073:SF2">
    <property type="entry name" value="DIHYDROPYRIMIDINE DEHYDROGENASE [NADP(+)]"/>
    <property type="match status" value="1"/>
</dbReference>
<dbReference type="Pfam" id="PF01180">
    <property type="entry name" value="DHO_dh"/>
    <property type="match status" value="1"/>
</dbReference>
<dbReference type="PROSITE" id="PS00198">
    <property type="entry name" value="4FE4S_FER_1"/>
    <property type="match status" value="1"/>
</dbReference>
<keyword evidence="8" id="KW-0288">FMN</keyword>
<dbReference type="Pfam" id="PF14691">
    <property type="entry name" value="Fer4_20"/>
    <property type="match status" value="1"/>
</dbReference>
<dbReference type="GO" id="GO:0006210">
    <property type="term" value="P:thymine catabolic process"/>
    <property type="evidence" value="ECO:0007669"/>
    <property type="project" value="TreeGrafter"/>
</dbReference>
<evidence type="ECO:0000256" key="10">
    <source>
        <dbReference type="ARBA" id="ARBA00022737"/>
    </source>
</evidence>
<protein>
    <recommendedName>
        <fullName evidence="24">dihydrouracil dehydrogenase (NAD(+))</fullName>
        <ecNumber evidence="24">1.3.1.1</ecNumber>
    </recommendedName>
    <alternativeName>
        <fullName evidence="19">Dihydrothymine dehydrogenase</fullName>
    </alternativeName>
    <alternativeName>
        <fullName evidence="18">Dihydrouracil dehydrogenase</fullName>
    </alternativeName>
</protein>
<evidence type="ECO:0000259" key="25">
    <source>
        <dbReference type="PROSITE" id="PS51379"/>
    </source>
</evidence>
<accession>E1RB06</accession>
<dbReference type="InterPro" id="IPR013785">
    <property type="entry name" value="Aldolase_TIM"/>
</dbReference>
<evidence type="ECO:0000256" key="2">
    <source>
        <dbReference type="ARBA" id="ARBA00001966"/>
    </source>
</evidence>
<evidence type="ECO:0000256" key="21">
    <source>
        <dbReference type="ARBA" id="ARBA00048792"/>
    </source>
</evidence>
<proteinExistence type="inferred from homology"/>
<dbReference type="GO" id="GO:0002058">
    <property type="term" value="F:uracil binding"/>
    <property type="evidence" value="ECO:0007669"/>
    <property type="project" value="TreeGrafter"/>
</dbReference>
<dbReference type="Gene3D" id="1.10.1060.10">
    <property type="entry name" value="Alpha-helical ferredoxin"/>
    <property type="match status" value="2"/>
</dbReference>
<dbReference type="KEGG" id="ssm:Spirs_0380"/>
<dbReference type="EC" id="1.3.1.1" evidence="24"/>
<dbReference type="AlphaFoldDB" id="E1RB06"/>
<dbReference type="eggNOG" id="COG0167">
    <property type="taxonomic scope" value="Bacteria"/>
</dbReference>
<evidence type="ECO:0000256" key="12">
    <source>
        <dbReference type="ARBA" id="ARBA00022827"/>
    </source>
</evidence>
<evidence type="ECO:0000256" key="19">
    <source>
        <dbReference type="ARBA" id="ARBA00032722"/>
    </source>
</evidence>
<keyword evidence="27" id="KW-1185">Reference proteome</keyword>
<dbReference type="Gene3D" id="3.50.50.60">
    <property type="entry name" value="FAD/NAD(P)-binding domain"/>
    <property type="match status" value="3"/>
</dbReference>
<reference evidence="26 27" key="1">
    <citation type="journal article" date="2010" name="Stand. Genomic Sci.">
        <title>Complete genome sequence of Spirochaeta smaragdinae type strain (SEBR 4228).</title>
        <authorList>
            <person name="Mavromatis K."/>
            <person name="Yasawong M."/>
            <person name="Chertkov O."/>
            <person name="Lapidus A."/>
            <person name="Lucas S."/>
            <person name="Nolan M."/>
            <person name="Del Rio T.G."/>
            <person name="Tice H."/>
            <person name="Cheng J.F."/>
            <person name="Pitluck S."/>
            <person name="Liolios K."/>
            <person name="Ivanova N."/>
            <person name="Tapia R."/>
            <person name="Han C."/>
            <person name="Bruce D."/>
            <person name="Goodwin L."/>
            <person name="Pati A."/>
            <person name="Chen A."/>
            <person name="Palaniappan K."/>
            <person name="Land M."/>
            <person name="Hauser L."/>
            <person name="Chang Y.J."/>
            <person name="Jeffries C.D."/>
            <person name="Detter J.C."/>
            <person name="Rohde M."/>
            <person name="Brambilla E."/>
            <person name="Spring S."/>
            <person name="Goker M."/>
            <person name="Sikorski J."/>
            <person name="Woyke T."/>
            <person name="Bristow J."/>
            <person name="Eisen J.A."/>
            <person name="Markowitz V."/>
            <person name="Hugenholtz P."/>
            <person name="Klenk H.P."/>
            <person name="Kyrpides N.C."/>
        </authorList>
    </citation>
    <scope>NUCLEOTIDE SEQUENCE [LARGE SCALE GENOMIC DNA]</scope>
    <source>
        <strain evidence="27">DSM 11293 / JCM 15392 / SEBR 4228</strain>
    </source>
</reference>
<dbReference type="InterPro" id="IPR009051">
    <property type="entry name" value="Helical_ferredxn"/>
</dbReference>
<dbReference type="STRING" id="573413.Spirs_0380"/>
<evidence type="ECO:0000256" key="13">
    <source>
        <dbReference type="ARBA" id="ARBA00022857"/>
    </source>
</evidence>
<dbReference type="InterPro" id="IPR005720">
    <property type="entry name" value="Dihydroorotate_DH_cat"/>
</dbReference>
<evidence type="ECO:0000256" key="1">
    <source>
        <dbReference type="ARBA" id="ARBA00001917"/>
    </source>
</evidence>
<gene>
    <name evidence="26" type="ordered locus">Spirs_0380</name>
</gene>
<evidence type="ECO:0000256" key="20">
    <source>
        <dbReference type="ARBA" id="ARBA00047685"/>
    </source>
</evidence>
<comment type="catalytic activity">
    <reaction evidence="21">
        <text>5,6-dihydrouracil + NAD(+) = uracil + NADH + H(+)</text>
        <dbReference type="Rhea" id="RHEA:20189"/>
        <dbReference type="ChEBI" id="CHEBI:15378"/>
        <dbReference type="ChEBI" id="CHEBI:15901"/>
        <dbReference type="ChEBI" id="CHEBI:17568"/>
        <dbReference type="ChEBI" id="CHEBI:57540"/>
        <dbReference type="ChEBI" id="CHEBI:57945"/>
        <dbReference type="EC" id="1.3.1.1"/>
    </reaction>
</comment>
<dbReference type="Proteomes" id="UP000002318">
    <property type="component" value="Chromosome"/>
</dbReference>
<dbReference type="PROSITE" id="PS51379">
    <property type="entry name" value="4FE4S_FER_2"/>
    <property type="match status" value="2"/>
</dbReference>
<evidence type="ECO:0000256" key="17">
    <source>
        <dbReference type="ARBA" id="ARBA00029440"/>
    </source>
</evidence>
<evidence type="ECO:0000256" key="24">
    <source>
        <dbReference type="ARBA" id="ARBA00049728"/>
    </source>
</evidence>
<dbReference type="SUPFAM" id="SSF51395">
    <property type="entry name" value="FMN-linked oxidoreductases"/>
    <property type="match status" value="1"/>
</dbReference>
<dbReference type="SUPFAM" id="SSF54862">
    <property type="entry name" value="4Fe-4S ferredoxins"/>
    <property type="match status" value="1"/>
</dbReference>
<keyword evidence="13" id="KW-0521">NADP</keyword>
<evidence type="ECO:0000256" key="3">
    <source>
        <dbReference type="ARBA" id="ARBA00001974"/>
    </source>
</evidence>
<keyword evidence="7" id="KW-0285">Flavoprotein</keyword>
<keyword evidence="14" id="KW-0560">Oxidoreductase</keyword>
<evidence type="ECO:0000256" key="8">
    <source>
        <dbReference type="ARBA" id="ARBA00022643"/>
    </source>
</evidence>
<keyword evidence="16" id="KW-0411">Iron-sulfur</keyword>
<comment type="function">
    <text evidence="22">Involved in pyrimidine base degradation. Catalyzes physiologically the reduction of uracil to 5,6-dihydrouracil (DHU) by using NADH as a specific cosubstrate. It also catalyzes the reverse reaction and the reduction of thymine to 5,6-dihydrothymine (DHT).</text>
</comment>
<dbReference type="GO" id="GO:0050661">
    <property type="term" value="F:NADP binding"/>
    <property type="evidence" value="ECO:0007669"/>
    <property type="project" value="TreeGrafter"/>
</dbReference>
<dbReference type="SUPFAM" id="SSF46548">
    <property type="entry name" value="alpha-helical ferredoxin"/>
    <property type="match status" value="1"/>
</dbReference>
<dbReference type="GO" id="GO:0005737">
    <property type="term" value="C:cytoplasm"/>
    <property type="evidence" value="ECO:0007669"/>
    <property type="project" value="InterPro"/>
</dbReference>
<dbReference type="Pfam" id="PF00037">
    <property type="entry name" value="Fer4"/>
    <property type="match status" value="1"/>
</dbReference>
<dbReference type="PRINTS" id="PR00419">
    <property type="entry name" value="ADXRDTASE"/>
</dbReference>
<comment type="pathway">
    <text evidence="17">Amino-acid biosynthesis.</text>
</comment>
<dbReference type="InterPro" id="IPR036188">
    <property type="entry name" value="FAD/NAD-bd_sf"/>
</dbReference>
<keyword evidence="6" id="KW-0004">4Fe-4S</keyword>